<dbReference type="Pfam" id="PF01381">
    <property type="entry name" value="HTH_3"/>
    <property type="match status" value="1"/>
</dbReference>
<dbReference type="Gene3D" id="1.10.260.40">
    <property type="entry name" value="lambda repressor-like DNA-binding domains"/>
    <property type="match status" value="1"/>
</dbReference>
<organism evidence="2 3">
    <name type="scientific">Pseudomonas tructae</name>
    <dbReference type="NCBI Taxonomy" id="2518644"/>
    <lineage>
        <taxon>Bacteria</taxon>
        <taxon>Pseudomonadati</taxon>
        <taxon>Pseudomonadota</taxon>
        <taxon>Gammaproteobacteria</taxon>
        <taxon>Pseudomonadales</taxon>
        <taxon>Pseudomonadaceae</taxon>
        <taxon>Pseudomonas</taxon>
    </lineage>
</organism>
<dbReference type="PROSITE" id="PS50943">
    <property type="entry name" value="HTH_CROC1"/>
    <property type="match status" value="1"/>
</dbReference>
<dbReference type="SUPFAM" id="SSF47413">
    <property type="entry name" value="lambda repressor-like DNA-binding domains"/>
    <property type="match status" value="1"/>
</dbReference>
<dbReference type="OrthoDB" id="7003088at2"/>
<proteinExistence type="predicted"/>
<protein>
    <submittedName>
        <fullName evidence="2">XRE family transcriptional regulator</fullName>
    </submittedName>
</protein>
<dbReference type="KEGG" id="ptk:EXN22_08110"/>
<dbReference type="InterPro" id="IPR001387">
    <property type="entry name" value="Cro/C1-type_HTH"/>
</dbReference>
<accession>A0A411MQG6</accession>
<evidence type="ECO:0000259" key="1">
    <source>
        <dbReference type="PROSITE" id="PS50943"/>
    </source>
</evidence>
<reference evidence="2 3" key="1">
    <citation type="submission" date="2019-02" db="EMBL/GenBank/DDBJ databases">
        <title>Complete genome sequence of Pseudomonas sp. SNU WT1 isolated from rainbow trout.</title>
        <authorList>
            <person name="Oh W.T."/>
            <person name="Park S.C."/>
        </authorList>
    </citation>
    <scope>NUCLEOTIDE SEQUENCE [LARGE SCALE GENOMIC DNA]</scope>
    <source>
        <strain evidence="2 3">SNU WT1</strain>
    </source>
</reference>
<dbReference type="GO" id="GO:0003677">
    <property type="term" value="F:DNA binding"/>
    <property type="evidence" value="ECO:0007669"/>
    <property type="project" value="InterPro"/>
</dbReference>
<dbReference type="EMBL" id="CP035952">
    <property type="protein sequence ID" value="QBF29039.1"/>
    <property type="molecule type" value="Genomic_DNA"/>
</dbReference>
<sequence length="99" mass="11081">MEWLMEHLPLGFRGAHCAEARTMLGWSIEALAFRSGVTPGAVRRLEYGAELRRVTMQALAYALEAEGLFFLPGHPPMKGDNLRGATPCPRTRDDFHLIE</sequence>
<dbReference type="AlphaFoldDB" id="A0A411MQG6"/>
<dbReference type="Proteomes" id="UP000291130">
    <property type="component" value="Chromosome"/>
</dbReference>
<name>A0A411MQG6_9PSED</name>
<keyword evidence="3" id="KW-1185">Reference proteome</keyword>
<evidence type="ECO:0000313" key="3">
    <source>
        <dbReference type="Proteomes" id="UP000291130"/>
    </source>
</evidence>
<dbReference type="CDD" id="cd00093">
    <property type="entry name" value="HTH_XRE"/>
    <property type="match status" value="1"/>
</dbReference>
<dbReference type="InterPro" id="IPR010982">
    <property type="entry name" value="Lambda_DNA-bd_dom_sf"/>
</dbReference>
<feature type="domain" description="HTH cro/C1-type" evidence="1">
    <location>
        <begin position="19"/>
        <end position="70"/>
    </location>
</feature>
<evidence type="ECO:0000313" key="2">
    <source>
        <dbReference type="EMBL" id="QBF29039.1"/>
    </source>
</evidence>
<gene>
    <name evidence="2" type="ORF">EXN22_08110</name>
</gene>